<sequence length="319" mass="34977">MEWQNLAFQATVDGDPIASGVVETSPVSAVERPQYLMPRAILRRRSMAPMVQQPTEPPGSGQNHDTRSMDTSSPEAEEARSQKNEVRDYEERHAIYRANAPADPIEAEVPWPGNVQYLEECEVLDRIEFVDIGDGHSCKCVGDCFMDTCCNAALAIFCTPECCALNASCSSAPRARKTLKLYDTGRVGLGVFTTTFLEVGDVVGEYTRCLCAYSALVVGQPAQAMKQNSGYTTLLNERAVNGKFVYIEALNCGSITRFMSHACDPNGAFVEMQNRTTLKVMAVIIKSVKAGAQLTVNYDNQIWFQCSCDDCWLGRSGGS</sequence>
<accession>A0A9W6Y6D4</accession>
<evidence type="ECO:0000256" key="3">
    <source>
        <dbReference type="ARBA" id="ARBA00022454"/>
    </source>
</evidence>
<dbReference type="GO" id="GO:0008168">
    <property type="term" value="F:methyltransferase activity"/>
    <property type="evidence" value="ECO:0007669"/>
    <property type="project" value="UniProtKB-KW"/>
</dbReference>
<evidence type="ECO:0000313" key="11">
    <source>
        <dbReference type="Proteomes" id="UP001165121"/>
    </source>
</evidence>
<dbReference type="Pfam" id="PF00856">
    <property type="entry name" value="SET"/>
    <property type="match status" value="1"/>
</dbReference>
<dbReference type="EMBL" id="BSXT01004256">
    <property type="protein sequence ID" value="GMF57252.1"/>
    <property type="molecule type" value="Genomic_DNA"/>
</dbReference>
<dbReference type="GO" id="GO:0032259">
    <property type="term" value="P:methylation"/>
    <property type="evidence" value="ECO:0007669"/>
    <property type="project" value="UniProtKB-KW"/>
</dbReference>
<dbReference type="GO" id="GO:0005694">
    <property type="term" value="C:chromosome"/>
    <property type="evidence" value="ECO:0007669"/>
    <property type="project" value="UniProtKB-SubCell"/>
</dbReference>
<dbReference type="InterPro" id="IPR001214">
    <property type="entry name" value="SET_dom"/>
</dbReference>
<comment type="caution">
    <text evidence="10">The sequence shown here is derived from an EMBL/GenBank/DDBJ whole genome shotgun (WGS) entry which is preliminary data.</text>
</comment>
<feature type="region of interest" description="Disordered" evidence="8">
    <location>
        <begin position="49"/>
        <end position="88"/>
    </location>
</feature>
<feature type="domain" description="SET" evidence="9">
    <location>
        <begin position="177"/>
        <end position="299"/>
    </location>
</feature>
<feature type="compositionally biased region" description="Basic and acidic residues" evidence="8">
    <location>
        <begin position="77"/>
        <end position="88"/>
    </location>
</feature>
<dbReference type="PROSITE" id="PS50280">
    <property type="entry name" value="SET"/>
    <property type="match status" value="1"/>
</dbReference>
<evidence type="ECO:0000313" key="10">
    <source>
        <dbReference type="EMBL" id="GMF57252.1"/>
    </source>
</evidence>
<dbReference type="InterPro" id="IPR050777">
    <property type="entry name" value="SET2_Histone-Lys_MeTrsfase"/>
</dbReference>
<dbReference type="OrthoDB" id="59296at2759"/>
<evidence type="ECO:0000256" key="5">
    <source>
        <dbReference type="ARBA" id="ARBA00022679"/>
    </source>
</evidence>
<keyword evidence="6" id="KW-0949">S-adenosyl-L-methionine</keyword>
<keyword evidence="7" id="KW-0539">Nucleus</keyword>
<dbReference type="SMART" id="SM00317">
    <property type="entry name" value="SET"/>
    <property type="match status" value="1"/>
</dbReference>
<keyword evidence="3" id="KW-0158">Chromosome</keyword>
<reference evidence="10" key="1">
    <citation type="submission" date="2023-04" db="EMBL/GenBank/DDBJ databases">
        <title>Phytophthora fragariaefolia NBRC 109709.</title>
        <authorList>
            <person name="Ichikawa N."/>
            <person name="Sato H."/>
            <person name="Tonouchi N."/>
        </authorList>
    </citation>
    <scope>NUCLEOTIDE SEQUENCE</scope>
    <source>
        <strain evidence="10">NBRC 109709</strain>
    </source>
</reference>
<protein>
    <submittedName>
        <fullName evidence="10">Unnamed protein product</fullName>
    </submittedName>
</protein>
<dbReference type="InterPro" id="IPR046341">
    <property type="entry name" value="SET_dom_sf"/>
</dbReference>
<evidence type="ECO:0000256" key="2">
    <source>
        <dbReference type="ARBA" id="ARBA00004286"/>
    </source>
</evidence>
<evidence type="ECO:0000256" key="1">
    <source>
        <dbReference type="ARBA" id="ARBA00004123"/>
    </source>
</evidence>
<keyword evidence="11" id="KW-1185">Reference proteome</keyword>
<evidence type="ECO:0000256" key="6">
    <source>
        <dbReference type="ARBA" id="ARBA00022691"/>
    </source>
</evidence>
<evidence type="ECO:0000256" key="4">
    <source>
        <dbReference type="ARBA" id="ARBA00022603"/>
    </source>
</evidence>
<dbReference type="Gene3D" id="2.170.270.10">
    <property type="entry name" value="SET domain"/>
    <property type="match status" value="1"/>
</dbReference>
<dbReference type="SUPFAM" id="SSF82199">
    <property type="entry name" value="SET domain"/>
    <property type="match status" value="1"/>
</dbReference>
<dbReference type="Proteomes" id="UP001165121">
    <property type="component" value="Unassembled WGS sequence"/>
</dbReference>
<evidence type="ECO:0000256" key="7">
    <source>
        <dbReference type="ARBA" id="ARBA00023242"/>
    </source>
</evidence>
<keyword evidence="4" id="KW-0489">Methyltransferase</keyword>
<name>A0A9W6Y6D4_9STRA</name>
<evidence type="ECO:0000256" key="8">
    <source>
        <dbReference type="SAM" id="MobiDB-lite"/>
    </source>
</evidence>
<dbReference type="AlphaFoldDB" id="A0A9W6Y6D4"/>
<gene>
    <name evidence="10" type="ORF">Pfra01_002442600</name>
</gene>
<dbReference type="GO" id="GO:0005634">
    <property type="term" value="C:nucleus"/>
    <property type="evidence" value="ECO:0007669"/>
    <property type="project" value="UniProtKB-SubCell"/>
</dbReference>
<keyword evidence="5" id="KW-0808">Transferase</keyword>
<proteinExistence type="predicted"/>
<dbReference type="PANTHER" id="PTHR22884">
    <property type="entry name" value="SET DOMAIN PROTEINS"/>
    <property type="match status" value="1"/>
</dbReference>
<comment type="subcellular location">
    <subcellularLocation>
        <location evidence="2">Chromosome</location>
    </subcellularLocation>
    <subcellularLocation>
        <location evidence="1">Nucleus</location>
    </subcellularLocation>
</comment>
<evidence type="ECO:0000259" key="9">
    <source>
        <dbReference type="PROSITE" id="PS50280"/>
    </source>
</evidence>
<organism evidence="10 11">
    <name type="scientific">Phytophthora fragariaefolia</name>
    <dbReference type="NCBI Taxonomy" id="1490495"/>
    <lineage>
        <taxon>Eukaryota</taxon>
        <taxon>Sar</taxon>
        <taxon>Stramenopiles</taxon>
        <taxon>Oomycota</taxon>
        <taxon>Peronosporomycetes</taxon>
        <taxon>Peronosporales</taxon>
        <taxon>Peronosporaceae</taxon>
        <taxon>Phytophthora</taxon>
    </lineage>
</organism>